<sequence length="140" mass="15597">MRAIDNVFSGTGGQIDLLNTLYGGSSMTTMNVDREDDRLVITLSAPGVSATSFNVLIEGNKLVLYTLLVGESARQDYDILDPDAQPQRLAVPMFLRVLDIPTFVDAEQIEAVHEDGRVMVYLPLNSEDQLHRRIDIKDLF</sequence>
<dbReference type="Gene3D" id="2.60.40.790">
    <property type="match status" value="1"/>
</dbReference>
<organism evidence="4 5">
    <name type="scientific">Rudanella paleaurantiibacter</name>
    <dbReference type="NCBI Taxonomy" id="2614655"/>
    <lineage>
        <taxon>Bacteria</taxon>
        <taxon>Pseudomonadati</taxon>
        <taxon>Bacteroidota</taxon>
        <taxon>Cytophagia</taxon>
        <taxon>Cytophagales</taxon>
        <taxon>Cytophagaceae</taxon>
        <taxon>Rudanella</taxon>
    </lineage>
</organism>
<dbReference type="InterPro" id="IPR008978">
    <property type="entry name" value="HSP20-like_chaperone"/>
</dbReference>
<keyword evidence="5" id="KW-1185">Reference proteome</keyword>
<dbReference type="CDD" id="cd00298">
    <property type="entry name" value="ACD_sHsps_p23-like"/>
    <property type="match status" value="1"/>
</dbReference>
<evidence type="ECO:0000256" key="2">
    <source>
        <dbReference type="RuleBase" id="RU003616"/>
    </source>
</evidence>
<name>A0A7J5U1B6_9BACT</name>
<comment type="similarity">
    <text evidence="1 2">Belongs to the small heat shock protein (HSP20) family.</text>
</comment>
<evidence type="ECO:0000259" key="3">
    <source>
        <dbReference type="PROSITE" id="PS01031"/>
    </source>
</evidence>
<evidence type="ECO:0000256" key="1">
    <source>
        <dbReference type="PROSITE-ProRule" id="PRU00285"/>
    </source>
</evidence>
<dbReference type="RefSeq" id="WP_152123205.1">
    <property type="nucleotide sequence ID" value="NZ_WELI01000002.1"/>
</dbReference>
<protein>
    <submittedName>
        <fullName evidence="4">Hsp20 family protein</fullName>
    </submittedName>
</protein>
<dbReference type="Proteomes" id="UP000488299">
    <property type="component" value="Unassembled WGS sequence"/>
</dbReference>
<reference evidence="4 5" key="1">
    <citation type="submission" date="2019-10" db="EMBL/GenBank/DDBJ databases">
        <title>Rudanella paleaurantiibacter sp. nov., isolated from sludge.</title>
        <authorList>
            <person name="Xu S.Q."/>
        </authorList>
    </citation>
    <scope>NUCLEOTIDE SEQUENCE [LARGE SCALE GENOMIC DNA]</scope>
    <source>
        <strain evidence="4 5">HX-22-17</strain>
    </source>
</reference>
<dbReference type="InterPro" id="IPR002068">
    <property type="entry name" value="A-crystallin/Hsp20_dom"/>
</dbReference>
<proteinExistence type="inferred from homology"/>
<feature type="domain" description="SHSP" evidence="3">
    <location>
        <begin position="21"/>
        <end position="139"/>
    </location>
</feature>
<gene>
    <name evidence="4" type="ORF">F5984_04995</name>
</gene>
<dbReference type="EMBL" id="WELI01000002">
    <property type="protein sequence ID" value="KAB7731593.1"/>
    <property type="molecule type" value="Genomic_DNA"/>
</dbReference>
<dbReference type="SUPFAM" id="SSF49764">
    <property type="entry name" value="HSP20-like chaperones"/>
    <property type="match status" value="1"/>
</dbReference>
<evidence type="ECO:0000313" key="5">
    <source>
        <dbReference type="Proteomes" id="UP000488299"/>
    </source>
</evidence>
<dbReference type="Pfam" id="PF00011">
    <property type="entry name" value="HSP20"/>
    <property type="match status" value="1"/>
</dbReference>
<evidence type="ECO:0000313" key="4">
    <source>
        <dbReference type="EMBL" id="KAB7731593.1"/>
    </source>
</evidence>
<dbReference type="PROSITE" id="PS01031">
    <property type="entry name" value="SHSP"/>
    <property type="match status" value="1"/>
</dbReference>
<dbReference type="AlphaFoldDB" id="A0A7J5U1B6"/>
<comment type="caution">
    <text evidence="4">The sequence shown here is derived from an EMBL/GenBank/DDBJ whole genome shotgun (WGS) entry which is preliminary data.</text>
</comment>
<accession>A0A7J5U1B6</accession>